<keyword evidence="3" id="KW-1185">Reference proteome</keyword>
<dbReference type="SUPFAM" id="SSF63829">
    <property type="entry name" value="Calcium-dependent phosphotriesterase"/>
    <property type="match status" value="1"/>
</dbReference>
<feature type="chain" id="PRO_5045767124" description="Lipoprotein" evidence="1">
    <location>
        <begin position="19"/>
        <end position="274"/>
    </location>
</feature>
<dbReference type="PROSITE" id="PS51257">
    <property type="entry name" value="PROKAR_LIPOPROTEIN"/>
    <property type="match status" value="1"/>
</dbReference>
<evidence type="ECO:0008006" key="4">
    <source>
        <dbReference type="Google" id="ProtNLM"/>
    </source>
</evidence>
<evidence type="ECO:0000256" key="1">
    <source>
        <dbReference type="SAM" id="SignalP"/>
    </source>
</evidence>
<dbReference type="Proteomes" id="UP001491715">
    <property type="component" value="Unassembled WGS sequence"/>
</dbReference>
<feature type="signal peptide" evidence="1">
    <location>
        <begin position="1"/>
        <end position="18"/>
    </location>
</feature>
<sequence>MKKFLLMLGAVALFTACSDDGGSGSGNINYEEGYKYLTNLNVSDAKMIYQKSSATRATGDDSYYKLDLSGNEVKLSIKGEDGQDHNIGIHKVLKLSDKVLLVNPIAQDIIDLFYKPEPDGLGISVAWGSTEYLSIVDVQTEKIYRWPKEIDVYLGEGIELQTVLDNQGNIYIATNNHQIYKLDVSKFTLQPMLADGQNFTNFDVTGDGFIIYWNNYGDNKNYKVKCPGGRIYPITDIPFVINNELYSYQDKKIIKWEMVGNNELKETEICKIEG</sequence>
<dbReference type="EMBL" id="JBDQBE010000070">
    <property type="protein sequence ID" value="MEO4940078.1"/>
    <property type="molecule type" value="Genomic_DNA"/>
</dbReference>
<protein>
    <recommendedName>
        <fullName evidence="4">Lipoprotein</fullName>
    </recommendedName>
</protein>
<reference evidence="2 3" key="1">
    <citation type="submission" date="2024-05" db="EMBL/GenBank/DDBJ databases">
        <title>Human gut microbiome strain richness.</title>
        <authorList>
            <person name="Chen-Liaw A."/>
        </authorList>
    </citation>
    <scope>NUCLEOTIDE SEQUENCE [LARGE SCALE GENOMIC DNA]</scope>
    <source>
        <strain evidence="2 3">1001271st1_B1_1001271B_150615</strain>
    </source>
</reference>
<organism evidence="2 3">
    <name type="scientific">Bacteroides humanifaecis</name>
    <dbReference type="NCBI Taxonomy" id="2792859"/>
    <lineage>
        <taxon>Bacteria</taxon>
        <taxon>Pseudomonadati</taxon>
        <taxon>Bacteroidota</taxon>
        <taxon>Bacteroidia</taxon>
        <taxon>Bacteroidales</taxon>
        <taxon>Bacteroidaceae</taxon>
        <taxon>Bacteroides</taxon>
    </lineage>
</organism>
<comment type="caution">
    <text evidence="2">The sequence shown here is derived from an EMBL/GenBank/DDBJ whole genome shotgun (WGS) entry which is preliminary data.</text>
</comment>
<evidence type="ECO:0000313" key="2">
    <source>
        <dbReference type="EMBL" id="MEO4940078.1"/>
    </source>
</evidence>
<proteinExistence type="predicted"/>
<dbReference type="RefSeq" id="WP_206897534.1">
    <property type="nucleotide sequence ID" value="NZ_JBDQBE010000070.1"/>
</dbReference>
<accession>A0ABV0I1G9</accession>
<feature type="non-terminal residue" evidence="2">
    <location>
        <position position="274"/>
    </location>
</feature>
<gene>
    <name evidence="2" type="ORF">ABHZ06_19795</name>
</gene>
<name>A0ABV0I1G9_9BACE</name>
<keyword evidence="1" id="KW-0732">Signal</keyword>
<evidence type="ECO:0000313" key="3">
    <source>
        <dbReference type="Proteomes" id="UP001491715"/>
    </source>
</evidence>